<comment type="caution">
    <text evidence="1">The sequence shown here is derived from an EMBL/GenBank/DDBJ whole genome shotgun (WGS) entry which is preliminary data.</text>
</comment>
<evidence type="ECO:0000313" key="2">
    <source>
        <dbReference type="Proteomes" id="UP000220959"/>
    </source>
</evidence>
<sequence length="61" mass="6600">MKKSSVRLLLTAAALLLIAGTLFGFAQSWIYAGLIWSGAFGCLVAALNFRDAENDDEPHED</sequence>
<dbReference type="Proteomes" id="UP000220959">
    <property type="component" value="Unassembled WGS sequence"/>
</dbReference>
<protein>
    <submittedName>
        <fullName evidence="1">Uncharacterized protein</fullName>
    </submittedName>
</protein>
<dbReference type="EMBL" id="NMTR01000021">
    <property type="protein sequence ID" value="PDX60799.1"/>
    <property type="molecule type" value="Genomic_DNA"/>
</dbReference>
<reference evidence="1 2" key="1">
    <citation type="journal article" date="2017" name="Front. Microbiol.">
        <title>New Insights into the Diversity of the Genus Faecalibacterium.</title>
        <authorList>
            <person name="Benevides L."/>
            <person name="Burman S."/>
            <person name="Martin R."/>
            <person name="Robert V."/>
            <person name="Thomas M."/>
            <person name="Miquel S."/>
            <person name="Chain F."/>
            <person name="Sokol H."/>
            <person name="Bermudez-Humaran L.G."/>
            <person name="Morrison M."/>
            <person name="Langella P."/>
            <person name="Azevedo V.A."/>
            <person name="Chatel J.M."/>
            <person name="Soares S."/>
        </authorList>
    </citation>
    <scope>NUCLEOTIDE SEQUENCE [LARGE SCALE GENOMIC DNA]</scope>
    <source>
        <strain evidence="2">CNCM I-4541</strain>
    </source>
</reference>
<proteinExistence type="predicted"/>
<accession>A0ACC9CYD0</accession>
<evidence type="ECO:0000313" key="1">
    <source>
        <dbReference type="EMBL" id="PDX60799.1"/>
    </source>
</evidence>
<keyword evidence="2" id="KW-1185">Reference proteome</keyword>
<name>A0ACC9CYD0_9FIRM</name>
<gene>
    <name evidence="1" type="ORF">CGS49_12585</name>
</gene>
<organism evidence="1 2">
    <name type="scientific">Faecalibacterium langellae</name>
    <dbReference type="NCBI Taxonomy" id="3435293"/>
    <lineage>
        <taxon>Bacteria</taxon>
        <taxon>Bacillati</taxon>
        <taxon>Bacillota</taxon>
        <taxon>Clostridia</taxon>
        <taxon>Eubacteriales</taxon>
        <taxon>Oscillospiraceae</taxon>
        <taxon>Faecalibacterium</taxon>
    </lineage>
</organism>